<feature type="region of interest" description="Disordered" evidence="1">
    <location>
        <begin position="51"/>
        <end position="224"/>
    </location>
</feature>
<feature type="compositionally biased region" description="Pro residues" evidence="1">
    <location>
        <begin position="119"/>
        <end position="130"/>
    </location>
</feature>
<dbReference type="Proteomes" id="UP000440578">
    <property type="component" value="Unassembled WGS sequence"/>
</dbReference>
<evidence type="ECO:0000256" key="1">
    <source>
        <dbReference type="SAM" id="MobiDB-lite"/>
    </source>
</evidence>
<protein>
    <submittedName>
        <fullName evidence="2">Uncharacterized protein</fullName>
    </submittedName>
</protein>
<sequence>MRAVLTGRVNKGRDVGKTRAVNIRDPPPEPGRVMGHLEQKGVLVRRRKVSIAVTEEEETTGSAAPATKTDQMAPPEQGGARPRAGTWSLGHSRHLSGPPGSRQRRKSGDDIVKQAGGAPPTPTAPSPAPTDSPSKKSSLLDSFRPRSKSDATRSMRRPNIISSMKTSIQAADALEPPQRHRARSGSESSKSAMRSVIDRLRGRSQSVVESDKRKFAHRDAGYAG</sequence>
<dbReference type="OrthoDB" id="449052at2759"/>
<reference evidence="2 3" key="1">
    <citation type="submission" date="2019-07" db="EMBL/GenBank/DDBJ databases">
        <title>Draft genome assembly of a fouling barnacle, Amphibalanus amphitrite (Darwin, 1854): The first reference genome for Thecostraca.</title>
        <authorList>
            <person name="Kim W."/>
        </authorList>
    </citation>
    <scope>NUCLEOTIDE SEQUENCE [LARGE SCALE GENOMIC DNA]</scope>
    <source>
        <strain evidence="2">SNU_AA5</strain>
        <tissue evidence="2">Soma without cirri and trophi</tissue>
    </source>
</reference>
<gene>
    <name evidence="2" type="ORF">FJT64_016303</name>
</gene>
<name>A0A6A4X030_AMPAM</name>
<accession>A0A6A4X030</accession>
<comment type="caution">
    <text evidence="2">The sequence shown here is derived from an EMBL/GenBank/DDBJ whole genome shotgun (WGS) entry which is preliminary data.</text>
</comment>
<feature type="compositionally biased region" description="Basic and acidic residues" evidence="1">
    <location>
        <begin position="143"/>
        <end position="153"/>
    </location>
</feature>
<proteinExistence type="predicted"/>
<feature type="compositionally biased region" description="Low complexity" evidence="1">
    <location>
        <begin position="131"/>
        <end position="142"/>
    </location>
</feature>
<dbReference type="EMBL" id="VIIS01000113">
    <property type="protein sequence ID" value="KAF0313116.1"/>
    <property type="molecule type" value="Genomic_DNA"/>
</dbReference>
<feature type="region of interest" description="Disordered" evidence="1">
    <location>
        <begin position="1"/>
        <end position="39"/>
    </location>
</feature>
<evidence type="ECO:0000313" key="2">
    <source>
        <dbReference type="EMBL" id="KAF0313116.1"/>
    </source>
</evidence>
<dbReference type="AlphaFoldDB" id="A0A6A4X030"/>
<evidence type="ECO:0000313" key="3">
    <source>
        <dbReference type="Proteomes" id="UP000440578"/>
    </source>
</evidence>
<feature type="compositionally biased region" description="Polar residues" evidence="1">
    <location>
        <begin position="160"/>
        <end position="169"/>
    </location>
</feature>
<organism evidence="2 3">
    <name type="scientific">Amphibalanus amphitrite</name>
    <name type="common">Striped barnacle</name>
    <name type="synonym">Balanus amphitrite</name>
    <dbReference type="NCBI Taxonomy" id="1232801"/>
    <lineage>
        <taxon>Eukaryota</taxon>
        <taxon>Metazoa</taxon>
        <taxon>Ecdysozoa</taxon>
        <taxon>Arthropoda</taxon>
        <taxon>Crustacea</taxon>
        <taxon>Multicrustacea</taxon>
        <taxon>Cirripedia</taxon>
        <taxon>Thoracica</taxon>
        <taxon>Thoracicalcarea</taxon>
        <taxon>Balanomorpha</taxon>
        <taxon>Balanoidea</taxon>
        <taxon>Balanidae</taxon>
        <taxon>Amphibalaninae</taxon>
        <taxon>Amphibalanus</taxon>
    </lineage>
</organism>
<feature type="compositionally biased region" description="Basic and acidic residues" evidence="1">
    <location>
        <begin position="209"/>
        <end position="224"/>
    </location>
</feature>
<keyword evidence="3" id="KW-1185">Reference proteome</keyword>